<dbReference type="GO" id="GO:0005886">
    <property type="term" value="C:plasma membrane"/>
    <property type="evidence" value="ECO:0007669"/>
    <property type="project" value="UniProtKB-SubCell"/>
</dbReference>
<dbReference type="PANTHER" id="PTHR34296">
    <property type="entry name" value="TRANSCRIPTIONAL ACTIVATOR PROTEIN MED"/>
    <property type="match status" value="1"/>
</dbReference>
<evidence type="ECO:0000256" key="3">
    <source>
        <dbReference type="ARBA" id="ARBA00022475"/>
    </source>
</evidence>
<dbReference type="PANTHER" id="PTHR34296:SF2">
    <property type="entry name" value="ABC TRANSPORTER GUANOSINE-BINDING PROTEIN NUPN"/>
    <property type="match status" value="1"/>
</dbReference>
<comment type="similarity">
    <text evidence="2">Belongs to the BMP lipoprotein family.</text>
</comment>
<name>A0A8J8PDU3_9ARCH</name>
<dbReference type="SUPFAM" id="SSF53822">
    <property type="entry name" value="Periplasmic binding protein-like I"/>
    <property type="match status" value="1"/>
</dbReference>
<proteinExistence type="inferred from homology"/>
<keyword evidence="3" id="KW-1003">Cell membrane</keyword>
<dbReference type="Proteomes" id="UP000752814">
    <property type="component" value="Unassembled WGS sequence"/>
</dbReference>
<dbReference type="InterPro" id="IPR050957">
    <property type="entry name" value="BMP_lipoprotein"/>
</dbReference>
<evidence type="ECO:0000256" key="4">
    <source>
        <dbReference type="ARBA" id="ARBA00022729"/>
    </source>
</evidence>
<protein>
    <recommendedName>
        <fullName evidence="7">ABC transporter substrate-binding protein PnrA-like domain-containing protein</fullName>
    </recommendedName>
</protein>
<organism evidence="8 9">
    <name type="scientific">Candidatus Methanomassiliicoccus intestinalis</name>
    <dbReference type="NCBI Taxonomy" id="1406512"/>
    <lineage>
        <taxon>Archaea</taxon>
        <taxon>Methanobacteriati</taxon>
        <taxon>Thermoplasmatota</taxon>
        <taxon>Thermoplasmata</taxon>
        <taxon>Methanomassiliicoccales</taxon>
        <taxon>Methanomassiliicoccaceae</taxon>
        <taxon>Methanomassiliicoccus</taxon>
    </lineage>
</organism>
<evidence type="ECO:0000259" key="7">
    <source>
        <dbReference type="Pfam" id="PF02608"/>
    </source>
</evidence>
<dbReference type="AlphaFoldDB" id="A0A8J8PDU3"/>
<evidence type="ECO:0000256" key="5">
    <source>
        <dbReference type="ARBA" id="ARBA00023136"/>
    </source>
</evidence>
<dbReference type="CDD" id="cd06354">
    <property type="entry name" value="PBP1_PrnA-like"/>
    <property type="match status" value="1"/>
</dbReference>
<comment type="subcellular location">
    <subcellularLocation>
        <location evidence="1">Cell membrane</location>
        <topology evidence="1">Lipid-anchor</topology>
    </subcellularLocation>
</comment>
<feature type="domain" description="ABC transporter substrate-binding protein PnrA-like" evidence="7">
    <location>
        <begin position="38"/>
        <end position="332"/>
    </location>
</feature>
<evidence type="ECO:0000313" key="8">
    <source>
        <dbReference type="EMBL" id="TQS82915.1"/>
    </source>
</evidence>
<dbReference type="EMBL" id="LVVT01000014">
    <property type="protein sequence ID" value="TQS82915.1"/>
    <property type="molecule type" value="Genomic_DNA"/>
</dbReference>
<gene>
    <name evidence="8" type="ORF">A3207_02955</name>
</gene>
<reference evidence="8" key="1">
    <citation type="submission" date="2016-03" db="EMBL/GenBank/DDBJ databases">
        <authorList>
            <person name="Borrel G."/>
            <person name="Mccann A."/>
            <person name="O'Toole P.W."/>
        </authorList>
    </citation>
    <scope>NUCLEOTIDE SEQUENCE</scope>
    <source>
        <strain evidence="8">183</strain>
    </source>
</reference>
<accession>A0A8J8PDU3</accession>
<evidence type="ECO:0000256" key="6">
    <source>
        <dbReference type="ARBA" id="ARBA00023288"/>
    </source>
</evidence>
<dbReference type="Gene3D" id="3.40.50.2300">
    <property type="match status" value="2"/>
</dbReference>
<dbReference type="InterPro" id="IPR003760">
    <property type="entry name" value="PnrA-like"/>
</dbReference>
<keyword evidence="5" id="KW-0472">Membrane</keyword>
<sequence>MKKMNNRVIVSIVIALVLVVAIIASAAYIITDEKEERKTVILVIEEEAIGDGSYNDLVFKGIKSASAEANVSYIAGSESMKDKLDKATSQTPDIIWTVPSKTNKEVIDSAKENPDILYVMVDFQSEEKLDNLITISFNSNESSFLGGCAAAMLTETNVVGFVGGQESEVIEAFEYGYKAGVDYASKILGKNVETISQYADSFTDKDKGRAIAQELYEKGCDVIFQAAGVTGIGVIEEAKVYDKWVIGSDSDQEYLAPDNVLTSVIKEITKATALVNEQLVNDEKLAVQNVVFDFSNGAEGIVQGNLTDNQYNDIMQIKEKILSGDINVPDDKLSYEKFIQDFVQL</sequence>
<keyword evidence="6" id="KW-0449">Lipoprotein</keyword>
<evidence type="ECO:0000313" key="9">
    <source>
        <dbReference type="Proteomes" id="UP000752814"/>
    </source>
</evidence>
<comment type="caution">
    <text evidence="8">The sequence shown here is derived from an EMBL/GenBank/DDBJ whole genome shotgun (WGS) entry which is preliminary data.</text>
</comment>
<evidence type="ECO:0000256" key="1">
    <source>
        <dbReference type="ARBA" id="ARBA00004193"/>
    </source>
</evidence>
<keyword evidence="4" id="KW-0732">Signal</keyword>
<dbReference type="Pfam" id="PF02608">
    <property type="entry name" value="Bmp"/>
    <property type="match status" value="1"/>
</dbReference>
<dbReference type="InterPro" id="IPR028082">
    <property type="entry name" value="Peripla_BP_I"/>
</dbReference>
<evidence type="ECO:0000256" key="2">
    <source>
        <dbReference type="ARBA" id="ARBA00008610"/>
    </source>
</evidence>